<protein>
    <submittedName>
        <fullName evidence="1">Uncharacterized protein</fullName>
    </submittedName>
</protein>
<organism evidence="1 2">
    <name type="scientific">Niastella yeongjuensis</name>
    <dbReference type="NCBI Taxonomy" id="354355"/>
    <lineage>
        <taxon>Bacteria</taxon>
        <taxon>Pseudomonadati</taxon>
        <taxon>Bacteroidota</taxon>
        <taxon>Chitinophagia</taxon>
        <taxon>Chitinophagales</taxon>
        <taxon>Chitinophagaceae</taxon>
        <taxon>Niastella</taxon>
    </lineage>
</organism>
<comment type="caution">
    <text evidence="1">The sequence shown here is derived from an EMBL/GenBank/DDBJ whole genome shotgun (WGS) entry which is preliminary data.</text>
</comment>
<sequence>MYFFGKLQFFASTYGPMATHRLCNHPVANIYVTIRLLKTIFEPFYLLEGCVSVTPVCRFVSQGE</sequence>
<accession>A0A1V9E1C8</accession>
<dbReference type="Proteomes" id="UP000192610">
    <property type="component" value="Unassembled WGS sequence"/>
</dbReference>
<dbReference type="AlphaFoldDB" id="A0A1V9E1C8"/>
<reference evidence="2" key="1">
    <citation type="submission" date="2016-04" db="EMBL/GenBank/DDBJ databases">
        <authorList>
            <person name="Chen L."/>
            <person name="Zhuang W."/>
            <person name="Wang G."/>
        </authorList>
    </citation>
    <scope>NUCLEOTIDE SEQUENCE [LARGE SCALE GENOMIC DNA]</scope>
    <source>
        <strain evidence="2">17621</strain>
    </source>
</reference>
<gene>
    <name evidence="1" type="ORF">A4H97_16565</name>
</gene>
<evidence type="ECO:0000313" key="2">
    <source>
        <dbReference type="Proteomes" id="UP000192610"/>
    </source>
</evidence>
<dbReference type="EMBL" id="LVXG01000078">
    <property type="protein sequence ID" value="OQP39834.1"/>
    <property type="molecule type" value="Genomic_DNA"/>
</dbReference>
<evidence type="ECO:0000313" key="1">
    <source>
        <dbReference type="EMBL" id="OQP39834.1"/>
    </source>
</evidence>
<proteinExistence type="predicted"/>
<keyword evidence="2" id="KW-1185">Reference proteome</keyword>
<name>A0A1V9E1C8_9BACT</name>